<dbReference type="InterPro" id="IPR009061">
    <property type="entry name" value="DNA-bd_dom_put_sf"/>
</dbReference>
<keyword evidence="5" id="KW-0548">Nucleotidyltransferase</keyword>
<dbReference type="PANTHER" id="PTHR30478:SF0">
    <property type="entry name" value="BETA SLIDING CLAMP"/>
    <property type="match status" value="1"/>
</dbReference>
<evidence type="ECO:0000256" key="1">
    <source>
        <dbReference type="ARBA" id="ARBA00004496"/>
    </source>
</evidence>
<comment type="subcellular location">
    <subcellularLocation>
        <location evidence="1">Cytoplasm</location>
    </subcellularLocation>
</comment>
<dbReference type="SUPFAM" id="SSF55979">
    <property type="entry name" value="DNA clamp"/>
    <property type="match status" value="1"/>
</dbReference>
<gene>
    <name evidence="10" type="ORF">ACFS27_07525</name>
</gene>
<dbReference type="Pfam" id="PF13411">
    <property type="entry name" value="MerR_1"/>
    <property type="match status" value="1"/>
</dbReference>
<name>A0ABW5VP56_9MICO</name>
<organism evidence="10 11">
    <name type="scientific">Promicromonospora vindobonensis</name>
    <dbReference type="NCBI Taxonomy" id="195748"/>
    <lineage>
        <taxon>Bacteria</taxon>
        <taxon>Bacillati</taxon>
        <taxon>Actinomycetota</taxon>
        <taxon>Actinomycetes</taxon>
        <taxon>Micrococcales</taxon>
        <taxon>Promicromonosporaceae</taxon>
        <taxon>Promicromonospora</taxon>
    </lineage>
</organism>
<keyword evidence="3" id="KW-0963">Cytoplasm</keyword>
<evidence type="ECO:0000256" key="5">
    <source>
        <dbReference type="ARBA" id="ARBA00022695"/>
    </source>
</evidence>
<keyword evidence="11" id="KW-1185">Reference proteome</keyword>
<keyword evidence="8" id="KW-0238">DNA-binding</keyword>
<dbReference type="RefSeq" id="WP_377181540.1">
    <property type="nucleotide sequence ID" value="NZ_JBHUOG010000001.1"/>
</dbReference>
<comment type="caution">
    <text evidence="10">The sequence shown here is derived from an EMBL/GenBank/DDBJ whole genome shotgun (WGS) entry which is preliminary data.</text>
</comment>
<evidence type="ECO:0000256" key="6">
    <source>
        <dbReference type="ARBA" id="ARBA00022705"/>
    </source>
</evidence>
<keyword evidence="7" id="KW-0239">DNA-directed DNA polymerase</keyword>
<evidence type="ECO:0000256" key="3">
    <source>
        <dbReference type="ARBA" id="ARBA00022490"/>
    </source>
</evidence>
<reference evidence="11" key="1">
    <citation type="journal article" date="2019" name="Int. J. Syst. Evol. Microbiol.">
        <title>The Global Catalogue of Microorganisms (GCM) 10K type strain sequencing project: providing services to taxonomists for standard genome sequencing and annotation.</title>
        <authorList>
            <consortium name="The Broad Institute Genomics Platform"/>
            <consortium name="The Broad Institute Genome Sequencing Center for Infectious Disease"/>
            <person name="Wu L."/>
            <person name="Ma J."/>
        </authorList>
    </citation>
    <scope>NUCLEOTIDE SEQUENCE [LARGE SCALE GENOMIC DNA]</scope>
    <source>
        <strain evidence="11">CCM 7044</strain>
    </source>
</reference>
<evidence type="ECO:0000313" key="10">
    <source>
        <dbReference type="EMBL" id="MFD2793397.1"/>
    </source>
</evidence>
<dbReference type="InterPro" id="IPR000551">
    <property type="entry name" value="MerR-type_HTH_dom"/>
</dbReference>
<dbReference type="Pfam" id="PF02767">
    <property type="entry name" value="DNA_pol3_beta_2"/>
    <property type="match status" value="1"/>
</dbReference>
<evidence type="ECO:0000313" key="11">
    <source>
        <dbReference type="Proteomes" id="UP001597479"/>
    </source>
</evidence>
<evidence type="ECO:0000256" key="7">
    <source>
        <dbReference type="ARBA" id="ARBA00022932"/>
    </source>
</evidence>
<dbReference type="InterPro" id="IPR022637">
    <property type="entry name" value="DNA_polIII_beta_cen"/>
</dbReference>
<dbReference type="PANTHER" id="PTHR30478">
    <property type="entry name" value="DNA POLYMERASE III SUBUNIT BETA"/>
    <property type="match status" value="1"/>
</dbReference>
<accession>A0ABW5VP56</accession>
<dbReference type="PROSITE" id="PS50937">
    <property type="entry name" value="HTH_MERR_2"/>
    <property type="match status" value="1"/>
</dbReference>
<evidence type="ECO:0000256" key="4">
    <source>
        <dbReference type="ARBA" id="ARBA00022679"/>
    </source>
</evidence>
<dbReference type="Proteomes" id="UP001597479">
    <property type="component" value="Unassembled WGS sequence"/>
</dbReference>
<sequence length="374" mass="39097">MHEHLRGIGAAARESGLPVSALRFYDAAGVLRPAWSDPVTGYRWYSRDQVDQARLVARLRQVEMPLADIAAVLASRHRPTEALTVLERHQQELETRFAAARAQLSDARSLLADPPATCFEAPAGELARALAAVRYAVGSDLGRPALTGVLLDCSDGVLRLVACDRARLAVASLPVRHVDGPPVRFVAPLAALAALPDGGVPDGASGPMVAVELRIDRAVFSTHGTEPIVTAPVAAEYPDYEALLQASWAREVRLPASDLVSQVVIDTPALVNTPATVPGRLDVVAVLLHDGGVDVVPPTVPGAVAFDRGYLLEALAALGGGDVTLALDAARQVLAMACLARPEDRSLLMPVRVLPGAPADAALRSGAAASRAAS</sequence>
<dbReference type="EMBL" id="JBHUOG010000001">
    <property type="protein sequence ID" value="MFD2793397.1"/>
    <property type="molecule type" value="Genomic_DNA"/>
</dbReference>
<protein>
    <submittedName>
        <fullName evidence="10">MerR family transcriptional regulator</fullName>
    </submittedName>
</protein>
<evidence type="ECO:0000256" key="2">
    <source>
        <dbReference type="ARBA" id="ARBA00010752"/>
    </source>
</evidence>
<keyword evidence="6" id="KW-0235">DNA replication</keyword>
<feature type="domain" description="HTH merR-type" evidence="9">
    <location>
        <begin position="8"/>
        <end position="75"/>
    </location>
</feature>
<dbReference type="Gene3D" id="3.10.150.10">
    <property type="entry name" value="DNA Polymerase III, subunit A, domain 2"/>
    <property type="match status" value="1"/>
</dbReference>
<evidence type="ECO:0000259" key="9">
    <source>
        <dbReference type="PROSITE" id="PS50937"/>
    </source>
</evidence>
<dbReference type="InterPro" id="IPR046938">
    <property type="entry name" value="DNA_clamp_sf"/>
</dbReference>
<dbReference type="Gene3D" id="1.10.1660.10">
    <property type="match status" value="1"/>
</dbReference>
<dbReference type="InterPro" id="IPR001001">
    <property type="entry name" value="DNA_polIII_beta"/>
</dbReference>
<keyword evidence="4" id="KW-0808">Transferase</keyword>
<evidence type="ECO:0000256" key="8">
    <source>
        <dbReference type="ARBA" id="ARBA00023125"/>
    </source>
</evidence>
<dbReference type="SUPFAM" id="SSF46955">
    <property type="entry name" value="Putative DNA-binding domain"/>
    <property type="match status" value="1"/>
</dbReference>
<comment type="similarity">
    <text evidence="2">Belongs to the beta sliding clamp family.</text>
</comment>
<dbReference type="SMART" id="SM00422">
    <property type="entry name" value="HTH_MERR"/>
    <property type="match status" value="1"/>
</dbReference>
<proteinExistence type="inferred from homology"/>